<sequence length="212" mass="24520">ILPCQAADYNISAVKWTRPDLEPKYVLFYSDGHLDPTHQQPSFKDRVELVDRDLKDGDVSLTLKNVSRHDRGTYECRVLFDRYDIFIRIIRLQVPDLIEVTVDPGDDVILPCQAADYNISAVKWTRPDLEPKYVLFYSDGHLDPTHQHPSFKDTVELVDRDLKHGDVSLTLKNVSRYDRGTYECRVVSDRYDIFVSTICLQVPGLCRWTISS</sequence>
<dbReference type="Proteomes" id="UP000465112">
    <property type="component" value="Chromosome 14"/>
</dbReference>
<dbReference type="InterPro" id="IPR007110">
    <property type="entry name" value="Ig-like_dom"/>
</dbReference>
<comment type="subcellular location">
    <subcellularLocation>
        <location evidence="1">Membrane</location>
    </subcellularLocation>
</comment>
<dbReference type="InterPro" id="IPR013106">
    <property type="entry name" value="Ig_V-set"/>
</dbReference>
<dbReference type="InterPro" id="IPR013783">
    <property type="entry name" value="Ig-like_fold"/>
</dbReference>
<dbReference type="GO" id="GO:0005102">
    <property type="term" value="F:signaling receptor binding"/>
    <property type="evidence" value="ECO:0007669"/>
    <property type="project" value="TreeGrafter"/>
</dbReference>
<evidence type="ECO:0000256" key="1">
    <source>
        <dbReference type="ARBA" id="ARBA00004370"/>
    </source>
</evidence>
<dbReference type="SMART" id="SM00409">
    <property type="entry name" value="IG"/>
    <property type="match status" value="2"/>
</dbReference>
<dbReference type="SUPFAM" id="SSF48726">
    <property type="entry name" value="Immunoglobulin"/>
    <property type="match status" value="2"/>
</dbReference>
<dbReference type="PANTHER" id="PTHR24100">
    <property type="entry name" value="BUTYROPHILIN"/>
    <property type="match status" value="1"/>
</dbReference>
<dbReference type="Gene3D" id="2.60.40.10">
    <property type="entry name" value="Immunoglobulins"/>
    <property type="match status" value="2"/>
</dbReference>
<keyword evidence="6" id="KW-1185">Reference proteome</keyword>
<dbReference type="InterPro" id="IPR036179">
    <property type="entry name" value="Ig-like_dom_sf"/>
</dbReference>
<keyword evidence="2" id="KW-0472">Membrane</keyword>
<evidence type="ECO:0000256" key="2">
    <source>
        <dbReference type="ARBA" id="ARBA00023136"/>
    </source>
</evidence>
<evidence type="ECO:0000256" key="3">
    <source>
        <dbReference type="ARBA" id="ARBA00023319"/>
    </source>
</evidence>
<feature type="non-terminal residue" evidence="5">
    <location>
        <position position="1"/>
    </location>
</feature>
<proteinExistence type="predicted"/>
<evidence type="ECO:0000259" key="4">
    <source>
        <dbReference type="PROSITE" id="PS50835"/>
    </source>
</evidence>
<feature type="domain" description="Ig-like" evidence="4">
    <location>
        <begin position="95"/>
        <end position="196"/>
    </location>
</feature>
<dbReference type="PROSITE" id="PS50835">
    <property type="entry name" value="IG_LIKE"/>
    <property type="match status" value="2"/>
</dbReference>
<gene>
    <name evidence="5" type="ORF">PFLUV_G00170830</name>
</gene>
<dbReference type="InterPro" id="IPR003599">
    <property type="entry name" value="Ig_sub"/>
</dbReference>
<reference evidence="5 6" key="1">
    <citation type="submission" date="2019-06" db="EMBL/GenBank/DDBJ databases">
        <title>A chromosome-scale genome assembly of the European perch, Perca fluviatilis.</title>
        <authorList>
            <person name="Roques C."/>
            <person name="Zahm M."/>
            <person name="Cabau C."/>
            <person name="Klopp C."/>
            <person name="Bouchez O."/>
            <person name="Donnadieu C."/>
            <person name="Kuhl H."/>
            <person name="Gislard M."/>
            <person name="Guendouz S."/>
            <person name="Journot L."/>
            <person name="Haffray P."/>
            <person name="Bestin A."/>
            <person name="Morvezen R."/>
            <person name="Feron R."/>
            <person name="Wen M."/>
            <person name="Jouanno E."/>
            <person name="Herpin A."/>
            <person name="Schartl M."/>
            <person name="Postlethwait J."/>
            <person name="Schaerlinger B."/>
            <person name="Chardard D."/>
            <person name="Lecocq T."/>
            <person name="Poncet C."/>
            <person name="Jaffrelo L."/>
            <person name="Lampietro C."/>
            <person name="Guiguen Y."/>
        </authorList>
    </citation>
    <scope>NUCLEOTIDE SEQUENCE [LARGE SCALE GENOMIC DNA]</scope>
    <source>
        <tissue evidence="5">Blood</tissue>
    </source>
</reference>
<dbReference type="GO" id="GO:0001817">
    <property type="term" value="P:regulation of cytokine production"/>
    <property type="evidence" value="ECO:0007669"/>
    <property type="project" value="TreeGrafter"/>
</dbReference>
<dbReference type="GO" id="GO:0050852">
    <property type="term" value="P:T cell receptor signaling pathway"/>
    <property type="evidence" value="ECO:0007669"/>
    <property type="project" value="TreeGrafter"/>
</dbReference>
<dbReference type="EMBL" id="VHII01000014">
    <property type="protein sequence ID" value="KAF1381085.1"/>
    <property type="molecule type" value="Genomic_DNA"/>
</dbReference>
<dbReference type="Pfam" id="PF07686">
    <property type="entry name" value="V-set"/>
    <property type="match status" value="2"/>
</dbReference>
<evidence type="ECO:0000313" key="5">
    <source>
        <dbReference type="EMBL" id="KAF1381085.1"/>
    </source>
</evidence>
<dbReference type="SMART" id="SM00406">
    <property type="entry name" value="IGv"/>
    <property type="match status" value="2"/>
</dbReference>
<accession>A0A6A5EQG5</accession>
<keyword evidence="3" id="KW-0393">Immunoglobulin domain</keyword>
<dbReference type="PANTHER" id="PTHR24100:SF151">
    <property type="entry name" value="ICOS LIGAND"/>
    <property type="match status" value="1"/>
</dbReference>
<evidence type="ECO:0000313" key="6">
    <source>
        <dbReference type="Proteomes" id="UP000465112"/>
    </source>
</evidence>
<feature type="domain" description="Ig-like" evidence="4">
    <location>
        <begin position="1"/>
        <end position="78"/>
    </location>
</feature>
<protein>
    <recommendedName>
        <fullName evidence="4">Ig-like domain-containing protein</fullName>
    </recommendedName>
</protein>
<dbReference type="AlphaFoldDB" id="A0A6A5EQG5"/>
<comment type="caution">
    <text evidence="5">The sequence shown here is derived from an EMBL/GenBank/DDBJ whole genome shotgun (WGS) entry which is preliminary data.</text>
</comment>
<dbReference type="InterPro" id="IPR050504">
    <property type="entry name" value="IgSF_BTN/MOG"/>
</dbReference>
<name>A0A6A5EQG5_PERFL</name>
<organism evidence="5 6">
    <name type="scientific">Perca fluviatilis</name>
    <name type="common">European perch</name>
    <dbReference type="NCBI Taxonomy" id="8168"/>
    <lineage>
        <taxon>Eukaryota</taxon>
        <taxon>Metazoa</taxon>
        <taxon>Chordata</taxon>
        <taxon>Craniata</taxon>
        <taxon>Vertebrata</taxon>
        <taxon>Euteleostomi</taxon>
        <taxon>Actinopterygii</taxon>
        <taxon>Neopterygii</taxon>
        <taxon>Teleostei</taxon>
        <taxon>Neoteleostei</taxon>
        <taxon>Acanthomorphata</taxon>
        <taxon>Eupercaria</taxon>
        <taxon>Perciformes</taxon>
        <taxon>Percoidei</taxon>
        <taxon>Percidae</taxon>
        <taxon>Percinae</taxon>
        <taxon>Perca</taxon>
    </lineage>
</organism>
<dbReference type="GO" id="GO:0009897">
    <property type="term" value="C:external side of plasma membrane"/>
    <property type="evidence" value="ECO:0007669"/>
    <property type="project" value="TreeGrafter"/>
</dbReference>